<dbReference type="Proteomes" id="UP001162164">
    <property type="component" value="Unassembled WGS sequence"/>
</dbReference>
<dbReference type="PANTHER" id="PTHR11199">
    <property type="entry name" value="STROMAL ANTIGEN"/>
    <property type="match status" value="1"/>
</dbReference>
<organism evidence="4 5">
    <name type="scientific">Molorchus minor</name>
    <dbReference type="NCBI Taxonomy" id="1323400"/>
    <lineage>
        <taxon>Eukaryota</taxon>
        <taxon>Metazoa</taxon>
        <taxon>Ecdysozoa</taxon>
        <taxon>Arthropoda</taxon>
        <taxon>Hexapoda</taxon>
        <taxon>Insecta</taxon>
        <taxon>Pterygota</taxon>
        <taxon>Neoptera</taxon>
        <taxon>Endopterygota</taxon>
        <taxon>Coleoptera</taxon>
        <taxon>Polyphaga</taxon>
        <taxon>Cucujiformia</taxon>
        <taxon>Chrysomeloidea</taxon>
        <taxon>Cerambycidae</taxon>
        <taxon>Lamiinae</taxon>
        <taxon>Monochamini</taxon>
        <taxon>Molorchus</taxon>
    </lineage>
</organism>
<dbReference type="PANTHER" id="PTHR11199:SF0">
    <property type="entry name" value="LD34181P-RELATED"/>
    <property type="match status" value="1"/>
</dbReference>
<feature type="non-terminal residue" evidence="4">
    <location>
        <position position="1"/>
    </location>
</feature>
<reference evidence="4" key="1">
    <citation type="journal article" date="2023" name="Insect Mol. Biol.">
        <title>Genome sequencing provides insights into the evolution of gene families encoding plant cell wall-degrading enzymes in longhorned beetles.</title>
        <authorList>
            <person name="Shin N.R."/>
            <person name="Okamura Y."/>
            <person name="Kirsch R."/>
            <person name="Pauchet Y."/>
        </authorList>
    </citation>
    <scope>NUCLEOTIDE SEQUENCE</scope>
    <source>
        <strain evidence="4">MMC_N1</strain>
    </source>
</reference>
<sequence>EVVTEFVLLYNRRPEIAIGNLLQLCVDVCGYQNFNISNQYHFKENAATEIINLMESNEVLDQQENLKKTGKYLFMEPKTLLAKVFKISIYNFLHKLILFCHERKILYDEFFSKHLFLFVKAMAFSEIRAIRHTGVIFGLLMGLLCTPTSMGTTARRPPPKYRLVALAIAGREMKSLHSRGIQDLLGSQSRLQDNKTTLMRVECVHELSIWIKYFPKIFITQLQAVNYLCKLITDMRNQKDVRYAALETFEMLARTPGILTILRSFLPDFSEAIGKRFYDVDIKVAIKAIDIFTIFLKMCLLGMIQLLLHIDLSYLLALYLTKFFLSGEAAARFITYYLQTSEENEQMVLKQLAKFSMKPGYATKQLLVEGCLHNCPAIQNWEIYINILLYDNIEMDIKQALVEMFAEAVYQVLEGTSSIKREMSPKGD</sequence>
<comment type="caution">
    <text evidence="4">The sequence shown here is derived from an EMBL/GenBank/DDBJ whole genome shotgun (WGS) entry which is preliminary data.</text>
</comment>
<dbReference type="Pfam" id="PF21581">
    <property type="entry name" value="SCD"/>
    <property type="match status" value="1"/>
</dbReference>
<dbReference type="InterPro" id="IPR020839">
    <property type="entry name" value="SCD"/>
</dbReference>
<dbReference type="EMBL" id="JAPWTJ010000295">
    <property type="protein sequence ID" value="KAJ8980035.1"/>
    <property type="molecule type" value="Genomic_DNA"/>
</dbReference>
<evidence type="ECO:0000313" key="4">
    <source>
        <dbReference type="EMBL" id="KAJ8980035.1"/>
    </source>
</evidence>
<dbReference type="SUPFAM" id="SSF48371">
    <property type="entry name" value="ARM repeat"/>
    <property type="match status" value="1"/>
</dbReference>
<proteinExistence type="inferred from homology"/>
<evidence type="ECO:0000256" key="1">
    <source>
        <dbReference type="ARBA" id="ARBA00005486"/>
    </source>
</evidence>
<protein>
    <submittedName>
        <fullName evidence="4">Uncharacterized protein</fullName>
    </submittedName>
</protein>
<dbReference type="InterPro" id="IPR039662">
    <property type="entry name" value="Cohesin_Scc3/SA"/>
</dbReference>
<dbReference type="Pfam" id="PF08514">
    <property type="entry name" value="STAG"/>
    <property type="match status" value="1"/>
</dbReference>
<dbReference type="InterPro" id="IPR013721">
    <property type="entry name" value="STAG"/>
</dbReference>
<dbReference type="InterPro" id="IPR016024">
    <property type="entry name" value="ARM-type_fold"/>
</dbReference>
<keyword evidence="5" id="KW-1185">Reference proteome</keyword>
<accession>A0ABQ9JP50</accession>
<comment type="similarity">
    <text evidence="1">Belongs to the SCC3 family.</text>
</comment>
<gene>
    <name evidence="4" type="ORF">NQ317_019723</name>
</gene>
<name>A0ABQ9JP50_9CUCU</name>
<feature type="domain" description="SCD" evidence="3">
    <location>
        <begin position="199"/>
        <end position="269"/>
    </location>
</feature>
<evidence type="ECO:0000259" key="3">
    <source>
        <dbReference type="Pfam" id="PF21581"/>
    </source>
</evidence>
<evidence type="ECO:0000259" key="2">
    <source>
        <dbReference type="Pfam" id="PF08514"/>
    </source>
</evidence>
<evidence type="ECO:0000313" key="5">
    <source>
        <dbReference type="Proteomes" id="UP001162164"/>
    </source>
</evidence>
<feature type="domain" description="STAG" evidence="2">
    <location>
        <begin position="82"/>
        <end position="139"/>
    </location>
</feature>